<dbReference type="STRING" id="695850.A0A067BYT4"/>
<dbReference type="InterPro" id="IPR001057">
    <property type="entry name" value="Glu/AcGlu_kinase"/>
</dbReference>
<dbReference type="RefSeq" id="XP_012207263.1">
    <property type="nucleotide sequence ID" value="XM_012351873.1"/>
</dbReference>
<evidence type="ECO:0000256" key="3">
    <source>
        <dbReference type="ARBA" id="ARBA00022777"/>
    </source>
</evidence>
<dbReference type="Pfam" id="PF00696">
    <property type="entry name" value="AA_kinase"/>
    <property type="match status" value="1"/>
</dbReference>
<dbReference type="PANTHER" id="PTHR11063:SF8">
    <property type="entry name" value="DELTA-1-PYRROLINE-5-CARBOXYLATE SYNTHASE"/>
    <property type="match status" value="1"/>
</dbReference>
<dbReference type="GeneID" id="24134206"/>
<evidence type="ECO:0000256" key="2">
    <source>
        <dbReference type="ARBA" id="ARBA00022741"/>
    </source>
</evidence>
<dbReference type="VEuPathDB" id="FungiDB:SPRG_12229"/>
<evidence type="ECO:0000313" key="6">
    <source>
        <dbReference type="EMBL" id="KDO22020.1"/>
    </source>
</evidence>
<dbReference type="AlphaFoldDB" id="A0A067BYT4"/>
<evidence type="ECO:0000259" key="5">
    <source>
        <dbReference type="Pfam" id="PF00696"/>
    </source>
</evidence>
<name>A0A067BYT4_SAPPC</name>
<keyword evidence="3" id="KW-0418">Kinase</keyword>
<dbReference type="GO" id="GO:0016301">
    <property type="term" value="F:kinase activity"/>
    <property type="evidence" value="ECO:0007669"/>
    <property type="project" value="UniProtKB-KW"/>
</dbReference>
<dbReference type="SUPFAM" id="SSF53633">
    <property type="entry name" value="Carbamate kinase-like"/>
    <property type="match status" value="1"/>
</dbReference>
<dbReference type="InterPro" id="IPR036393">
    <property type="entry name" value="AceGlu_kinase-like_sf"/>
</dbReference>
<reference evidence="6 7" key="1">
    <citation type="journal article" date="2013" name="PLoS Genet.">
        <title>Distinctive expansion of potential virulence genes in the genome of the oomycete fish pathogen Saprolegnia parasitica.</title>
        <authorList>
            <person name="Jiang R.H."/>
            <person name="de Bruijn I."/>
            <person name="Haas B.J."/>
            <person name="Belmonte R."/>
            <person name="Lobach L."/>
            <person name="Christie J."/>
            <person name="van den Ackerveken G."/>
            <person name="Bottin A."/>
            <person name="Bulone V."/>
            <person name="Diaz-Moreno S.M."/>
            <person name="Dumas B."/>
            <person name="Fan L."/>
            <person name="Gaulin E."/>
            <person name="Govers F."/>
            <person name="Grenville-Briggs L.J."/>
            <person name="Horner N.R."/>
            <person name="Levin J.Z."/>
            <person name="Mammella M."/>
            <person name="Meijer H.J."/>
            <person name="Morris P."/>
            <person name="Nusbaum C."/>
            <person name="Oome S."/>
            <person name="Phillips A.J."/>
            <person name="van Rooyen D."/>
            <person name="Rzeszutek E."/>
            <person name="Saraiva M."/>
            <person name="Secombes C.J."/>
            <person name="Seidl M.F."/>
            <person name="Snel B."/>
            <person name="Stassen J.H."/>
            <person name="Sykes S."/>
            <person name="Tripathy S."/>
            <person name="van den Berg H."/>
            <person name="Vega-Arreguin J.C."/>
            <person name="Wawra S."/>
            <person name="Young S.K."/>
            <person name="Zeng Q."/>
            <person name="Dieguez-Uribeondo J."/>
            <person name="Russ C."/>
            <person name="Tyler B.M."/>
            <person name="van West P."/>
        </authorList>
    </citation>
    <scope>NUCLEOTIDE SEQUENCE [LARGE SCALE GENOMIC DNA]</scope>
    <source>
        <strain evidence="6 7">CBS 223.65</strain>
    </source>
</reference>
<dbReference type="OMA" id="HGYVASQ"/>
<dbReference type="PRINTS" id="PR00474">
    <property type="entry name" value="GLU5KINASE"/>
</dbReference>
<keyword evidence="4" id="KW-0067">ATP-binding</keyword>
<feature type="domain" description="Aspartate/glutamate/uridylate kinase" evidence="5">
    <location>
        <begin position="12"/>
        <end position="248"/>
    </location>
</feature>
<keyword evidence="2" id="KW-0547">Nucleotide-binding</keyword>
<organism evidence="6 7">
    <name type="scientific">Saprolegnia parasitica (strain CBS 223.65)</name>
    <dbReference type="NCBI Taxonomy" id="695850"/>
    <lineage>
        <taxon>Eukaryota</taxon>
        <taxon>Sar</taxon>
        <taxon>Stramenopiles</taxon>
        <taxon>Oomycota</taxon>
        <taxon>Saprolegniomycetes</taxon>
        <taxon>Saprolegniales</taxon>
        <taxon>Saprolegniaceae</taxon>
        <taxon>Saprolegnia</taxon>
    </lineage>
</organism>
<dbReference type="KEGG" id="spar:SPRG_12229"/>
<protein>
    <recommendedName>
        <fullName evidence="5">Aspartate/glutamate/uridylate kinase domain-containing protein</fullName>
    </recommendedName>
</protein>
<dbReference type="Proteomes" id="UP000030745">
    <property type="component" value="Unassembled WGS sequence"/>
</dbReference>
<dbReference type="OrthoDB" id="1934954at2759"/>
<dbReference type="Gene3D" id="3.40.1160.10">
    <property type="entry name" value="Acetylglutamate kinase-like"/>
    <property type="match status" value="1"/>
</dbReference>
<dbReference type="InterPro" id="IPR001048">
    <property type="entry name" value="Asp/Glu/Uridylate_kinase"/>
</dbReference>
<proteinExistence type="predicted"/>
<sequence>MADRGQLQHARTILIKVGTEVVNSPDGLLALGKMGSIVEQIARLHMQGKHIILVSSGAVAIGKMVLRRQHMLSGSMQAHLKGRLGTAAALNPKACAAAGQSGMQSLYEVLFSQYHLACSQILTSDTDFRVPQIRANVKETILALLKVGIIPVVNENDVVSQRQVPLTDADERIAWDNDSLASLVAQEVGVDCMIVLTDTVGLYDPSTKALVHEYASKQPWMFAPSSRVGPLGQQDKVLACVTAVNSGLVQAAVLAPAAPGSIVDVVDGKTIGTLFSASPGSLLELDVGSSKL</sequence>
<accession>A0A067BYT4</accession>
<dbReference type="GO" id="GO:0005524">
    <property type="term" value="F:ATP binding"/>
    <property type="evidence" value="ECO:0007669"/>
    <property type="project" value="UniProtKB-KW"/>
</dbReference>
<dbReference type="GO" id="GO:0004350">
    <property type="term" value="F:glutamate-5-semialdehyde dehydrogenase activity"/>
    <property type="evidence" value="ECO:0007669"/>
    <property type="project" value="TreeGrafter"/>
</dbReference>
<gene>
    <name evidence="6" type="ORF">SPRG_12229</name>
</gene>
<keyword evidence="7" id="KW-1185">Reference proteome</keyword>
<dbReference type="EMBL" id="KK583276">
    <property type="protein sequence ID" value="KDO22020.1"/>
    <property type="molecule type" value="Genomic_DNA"/>
</dbReference>
<evidence type="ECO:0000256" key="1">
    <source>
        <dbReference type="ARBA" id="ARBA00022679"/>
    </source>
</evidence>
<evidence type="ECO:0000256" key="4">
    <source>
        <dbReference type="ARBA" id="ARBA00022840"/>
    </source>
</evidence>
<dbReference type="PANTHER" id="PTHR11063">
    <property type="entry name" value="GLUTAMATE SEMIALDEHYDE DEHYDROGENASE"/>
    <property type="match status" value="1"/>
</dbReference>
<evidence type="ECO:0000313" key="7">
    <source>
        <dbReference type="Proteomes" id="UP000030745"/>
    </source>
</evidence>
<keyword evidence="1" id="KW-0808">Transferase</keyword>